<proteinExistence type="predicted"/>
<keyword evidence="3" id="KW-1185">Reference proteome</keyword>
<sequence>MPAIETSRLCIVPIVEEDIPSVAEFYLNINLDKQFTLMAWGMDGPIDGTMEAVIDRIHSWRKSYEEFGFGWYVIRLQETGEPIGYVFLRFVTESLLERSRKMHPEADPTTFCARPREVEIGYGFAVPFWGKGYASEAIRKVLDYSFQNFDFPYISGAALPANIGSQKVMEKVGMTSITGGPSYYGTDDKYFDITREQWQDSGRSL</sequence>
<dbReference type="PANTHER" id="PTHR43792">
    <property type="entry name" value="GNAT FAMILY, PUTATIVE (AFU_ORTHOLOGUE AFUA_3G00765)-RELATED-RELATED"/>
    <property type="match status" value="1"/>
</dbReference>
<gene>
    <name evidence="2" type="ORF">K7432_014572</name>
</gene>
<comment type="caution">
    <text evidence="2">The sequence shown here is derived from an EMBL/GenBank/DDBJ whole genome shotgun (WGS) entry which is preliminary data.</text>
</comment>
<evidence type="ECO:0000259" key="1">
    <source>
        <dbReference type="PROSITE" id="PS51186"/>
    </source>
</evidence>
<evidence type="ECO:0000313" key="2">
    <source>
        <dbReference type="EMBL" id="KAK9760929.1"/>
    </source>
</evidence>
<dbReference type="PANTHER" id="PTHR43792:SF1">
    <property type="entry name" value="N-ACETYLTRANSFERASE DOMAIN-CONTAINING PROTEIN"/>
    <property type="match status" value="1"/>
</dbReference>
<dbReference type="Proteomes" id="UP001479436">
    <property type="component" value="Unassembled WGS sequence"/>
</dbReference>
<organism evidence="2 3">
    <name type="scientific">Basidiobolus ranarum</name>
    <dbReference type="NCBI Taxonomy" id="34480"/>
    <lineage>
        <taxon>Eukaryota</taxon>
        <taxon>Fungi</taxon>
        <taxon>Fungi incertae sedis</taxon>
        <taxon>Zoopagomycota</taxon>
        <taxon>Entomophthoromycotina</taxon>
        <taxon>Basidiobolomycetes</taxon>
        <taxon>Basidiobolales</taxon>
        <taxon>Basidiobolaceae</taxon>
        <taxon>Basidiobolus</taxon>
    </lineage>
</organism>
<dbReference type="InterPro" id="IPR016181">
    <property type="entry name" value="Acyl_CoA_acyltransferase"/>
</dbReference>
<accession>A0ABR2WHF1</accession>
<dbReference type="Gene3D" id="3.40.630.30">
    <property type="match status" value="1"/>
</dbReference>
<dbReference type="InterPro" id="IPR051531">
    <property type="entry name" value="N-acetyltransferase"/>
</dbReference>
<protein>
    <recommendedName>
        <fullName evidence="1">N-acetyltransferase domain-containing protein</fullName>
    </recommendedName>
</protein>
<feature type="domain" description="N-acetyltransferase" evidence="1">
    <location>
        <begin position="9"/>
        <end position="196"/>
    </location>
</feature>
<dbReference type="InterPro" id="IPR000182">
    <property type="entry name" value="GNAT_dom"/>
</dbReference>
<evidence type="ECO:0000313" key="3">
    <source>
        <dbReference type="Proteomes" id="UP001479436"/>
    </source>
</evidence>
<dbReference type="EMBL" id="JASJQH010001694">
    <property type="protein sequence ID" value="KAK9760929.1"/>
    <property type="molecule type" value="Genomic_DNA"/>
</dbReference>
<reference evidence="2 3" key="1">
    <citation type="submission" date="2023-04" db="EMBL/GenBank/DDBJ databases">
        <title>Genome of Basidiobolus ranarum AG-B5.</title>
        <authorList>
            <person name="Stajich J.E."/>
            <person name="Carter-House D."/>
            <person name="Gryganskyi A."/>
        </authorList>
    </citation>
    <scope>NUCLEOTIDE SEQUENCE [LARGE SCALE GENOMIC DNA]</scope>
    <source>
        <strain evidence="2 3">AG-B5</strain>
    </source>
</reference>
<name>A0ABR2WHF1_9FUNG</name>
<dbReference type="SUPFAM" id="SSF55729">
    <property type="entry name" value="Acyl-CoA N-acyltransferases (Nat)"/>
    <property type="match status" value="1"/>
</dbReference>
<dbReference type="Pfam" id="PF13302">
    <property type="entry name" value="Acetyltransf_3"/>
    <property type="match status" value="1"/>
</dbReference>
<dbReference type="PROSITE" id="PS51186">
    <property type="entry name" value="GNAT"/>
    <property type="match status" value="1"/>
</dbReference>